<dbReference type="SUPFAM" id="SSF52172">
    <property type="entry name" value="CheY-like"/>
    <property type="match status" value="1"/>
</dbReference>
<organism evidence="4 5">
    <name type="scientific">Candidatus Abzuiibacterium crystallinum</name>
    <dbReference type="NCBI Taxonomy" id="1974748"/>
    <lineage>
        <taxon>Bacteria</taxon>
        <taxon>Pseudomonadati</taxon>
        <taxon>Candidatus Omnitrophota</taxon>
        <taxon>Candidatus Abzuiibacterium</taxon>
    </lineage>
</organism>
<dbReference type="InterPro" id="IPR001789">
    <property type="entry name" value="Sig_transdc_resp-reg_receiver"/>
</dbReference>
<feature type="domain" description="Response regulatory" evidence="3">
    <location>
        <begin position="9"/>
        <end position="123"/>
    </location>
</feature>
<dbReference type="InterPro" id="IPR011006">
    <property type="entry name" value="CheY-like_superfamily"/>
</dbReference>
<dbReference type="GO" id="GO:0000160">
    <property type="term" value="P:phosphorelay signal transduction system"/>
    <property type="evidence" value="ECO:0007669"/>
    <property type="project" value="InterPro"/>
</dbReference>
<evidence type="ECO:0000256" key="2">
    <source>
        <dbReference type="PROSITE-ProRule" id="PRU00169"/>
    </source>
</evidence>
<dbReference type="SMART" id="SM00448">
    <property type="entry name" value="REC"/>
    <property type="match status" value="1"/>
</dbReference>
<dbReference type="Pfam" id="PF00072">
    <property type="entry name" value="Response_reg"/>
    <property type="match status" value="1"/>
</dbReference>
<evidence type="ECO:0000259" key="3">
    <source>
        <dbReference type="PROSITE" id="PS50110"/>
    </source>
</evidence>
<reference evidence="4 5" key="1">
    <citation type="submission" date="2017-09" db="EMBL/GenBank/DDBJ databases">
        <title>Depth-based differentiation of microbial function through sediment-hosted aquifers and enrichment of novel symbionts in the deep terrestrial subsurface.</title>
        <authorList>
            <person name="Probst A.J."/>
            <person name="Ladd B."/>
            <person name="Jarett J.K."/>
            <person name="Geller-Mcgrath D.E."/>
            <person name="Sieber C.M."/>
            <person name="Emerson J.B."/>
            <person name="Anantharaman K."/>
            <person name="Thomas B.C."/>
            <person name="Malmstrom R."/>
            <person name="Stieglmeier M."/>
            <person name="Klingl A."/>
            <person name="Woyke T."/>
            <person name="Ryan C.M."/>
            <person name="Banfield J.F."/>
        </authorList>
    </citation>
    <scope>NUCLEOTIDE SEQUENCE [LARGE SCALE GENOMIC DNA]</scope>
    <source>
        <strain evidence="4">CG11_big_fil_rev_8_21_14_0_20_45_26</strain>
    </source>
</reference>
<protein>
    <submittedName>
        <fullName evidence="4">Response regulator</fullName>
    </submittedName>
</protein>
<accession>A0A2H0LQQ3</accession>
<dbReference type="Proteomes" id="UP000230859">
    <property type="component" value="Unassembled WGS sequence"/>
</dbReference>
<dbReference type="EMBL" id="PCVY01000034">
    <property type="protein sequence ID" value="PIQ86742.1"/>
    <property type="molecule type" value="Genomic_DNA"/>
</dbReference>
<dbReference type="PANTHER" id="PTHR44591">
    <property type="entry name" value="STRESS RESPONSE REGULATOR PROTEIN 1"/>
    <property type="match status" value="1"/>
</dbReference>
<evidence type="ECO:0000313" key="4">
    <source>
        <dbReference type="EMBL" id="PIQ86742.1"/>
    </source>
</evidence>
<dbReference type="PROSITE" id="PS50110">
    <property type="entry name" value="RESPONSE_REGULATORY"/>
    <property type="match status" value="1"/>
</dbReference>
<sequence>MSESSGKKTVLAIDDDPDFLELLAFRFMKENCEFVTANDGEEGLVKARSIKPDLIMVDIKMPKMDGYQFVKELKKEEDCRQIPVIVLTSYEPMRELFGVEGITDYIVKSSDMTGLWKTLQKYL</sequence>
<dbReference type="AlphaFoldDB" id="A0A2H0LQQ3"/>
<evidence type="ECO:0000256" key="1">
    <source>
        <dbReference type="ARBA" id="ARBA00022553"/>
    </source>
</evidence>
<dbReference type="InterPro" id="IPR050595">
    <property type="entry name" value="Bact_response_regulator"/>
</dbReference>
<comment type="caution">
    <text evidence="4">The sequence shown here is derived from an EMBL/GenBank/DDBJ whole genome shotgun (WGS) entry which is preliminary data.</text>
</comment>
<proteinExistence type="predicted"/>
<gene>
    <name evidence="4" type="ORF">COV74_03575</name>
</gene>
<evidence type="ECO:0000313" key="5">
    <source>
        <dbReference type="Proteomes" id="UP000230859"/>
    </source>
</evidence>
<feature type="modified residue" description="4-aspartylphosphate" evidence="2">
    <location>
        <position position="58"/>
    </location>
</feature>
<dbReference type="Gene3D" id="3.40.50.2300">
    <property type="match status" value="1"/>
</dbReference>
<keyword evidence="1 2" id="KW-0597">Phosphoprotein</keyword>
<dbReference type="PANTHER" id="PTHR44591:SF3">
    <property type="entry name" value="RESPONSE REGULATORY DOMAIN-CONTAINING PROTEIN"/>
    <property type="match status" value="1"/>
</dbReference>
<name>A0A2H0LQQ3_9BACT</name>